<accession>A0AAD9K3Y5</accession>
<name>A0AAD9K3Y5_9ANNE</name>
<keyword evidence="2" id="KW-1185">Reference proteome</keyword>
<evidence type="ECO:0008006" key="3">
    <source>
        <dbReference type="Google" id="ProtNLM"/>
    </source>
</evidence>
<protein>
    <recommendedName>
        <fullName evidence="3">Reverse transcriptase domain-containing protein</fullName>
    </recommendedName>
</protein>
<reference evidence="1" key="1">
    <citation type="journal article" date="2023" name="Mol. Biol. Evol.">
        <title>Third-Generation Sequencing Reveals the Adaptive Role of the Epigenome in Three Deep-Sea Polychaetes.</title>
        <authorList>
            <person name="Perez M."/>
            <person name="Aroh O."/>
            <person name="Sun Y."/>
            <person name="Lan Y."/>
            <person name="Juniper S.K."/>
            <person name="Young C.R."/>
            <person name="Angers B."/>
            <person name="Qian P.Y."/>
        </authorList>
    </citation>
    <scope>NUCLEOTIDE SEQUENCE</scope>
    <source>
        <strain evidence="1">P08H-3</strain>
    </source>
</reference>
<dbReference type="EMBL" id="JAODUP010000063">
    <property type="protein sequence ID" value="KAK2164476.1"/>
    <property type="molecule type" value="Genomic_DNA"/>
</dbReference>
<sequence length="96" mass="10883">MIDLLSDLYSLILSMNIVPDIFKRGVVVPIPKKSSLNPNKAENYRPITPSSPLSKLIELLIIPDDDANYNQFGFRNKRGTCSLLNDIYIFLTIKEV</sequence>
<evidence type="ECO:0000313" key="2">
    <source>
        <dbReference type="Proteomes" id="UP001208570"/>
    </source>
</evidence>
<organism evidence="1 2">
    <name type="scientific">Paralvinella palmiformis</name>
    <dbReference type="NCBI Taxonomy" id="53620"/>
    <lineage>
        <taxon>Eukaryota</taxon>
        <taxon>Metazoa</taxon>
        <taxon>Spiralia</taxon>
        <taxon>Lophotrochozoa</taxon>
        <taxon>Annelida</taxon>
        <taxon>Polychaeta</taxon>
        <taxon>Sedentaria</taxon>
        <taxon>Canalipalpata</taxon>
        <taxon>Terebellida</taxon>
        <taxon>Terebelliformia</taxon>
        <taxon>Alvinellidae</taxon>
        <taxon>Paralvinella</taxon>
    </lineage>
</organism>
<dbReference type="AlphaFoldDB" id="A0AAD9K3Y5"/>
<gene>
    <name evidence="1" type="ORF">LSH36_63g09082</name>
</gene>
<proteinExistence type="predicted"/>
<evidence type="ECO:0000313" key="1">
    <source>
        <dbReference type="EMBL" id="KAK2164476.1"/>
    </source>
</evidence>
<dbReference type="Proteomes" id="UP001208570">
    <property type="component" value="Unassembled WGS sequence"/>
</dbReference>
<comment type="caution">
    <text evidence="1">The sequence shown here is derived from an EMBL/GenBank/DDBJ whole genome shotgun (WGS) entry which is preliminary data.</text>
</comment>